<protein>
    <recommendedName>
        <fullName evidence="7">Phytocyanin domain-containing protein</fullName>
    </recommendedName>
</protein>
<dbReference type="EMBL" id="JAYWIO010000004">
    <property type="protein sequence ID" value="KAK7266481.1"/>
    <property type="molecule type" value="Genomic_DNA"/>
</dbReference>
<dbReference type="PROSITE" id="PS51485">
    <property type="entry name" value="PHYTOCYANIN"/>
    <property type="match status" value="1"/>
</dbReference>
<dbReference type="Gene3D" id="2.60.40.420">
    <property type="entry name" value="Cupredoxins - blue copper proteins"/>
    <property type="match status" value="1"/>
</dbReference>
<evidence type="ECO:0000256" key="6">
    <source>
        <dbReference type="SAM" id="SignalP"/>
    </source>
</evidence>
<keyword evidence="2" id="KW-1015">Disulfide bond</keyword>
<evidence type="ECO:0000256" key="1">
    <source>
        <dbReference type="ARBA" id="ARBA00022729"/>
    </source>
</evidence>
<proteinExistence type="inferred from homology"/>
<dbReference type="GO" id="GO:0005886">
    <property type="term" value="C:plasma membrane"/>
    <property type="evidence" value="ECO:0007669"/>
    <property type="project" value="TreeGrafter"/>
</dbReference>
<dbReference type="InterPro" id="IPR039391">
    <property type="entry name" value="Phytocyanin-like"/>
</dbReference>
<accession>A0AAN9F080</accession>
<comment type="function">
    <text evidence="5">May act as a carbohydrate transporter.</text>
</comment>
<dbReference type="InterPro" id="IPR003245">
    <property type="entry name" value="Phytocyanin_dom"/>
</dbReference>
<evidence type="ECO:0000256" key="4">
    <source>
        <dbReference type="ARBA" id="ARBA00035011"/>
    </source>
</evidence>
<evidence type="ECO:0000259" key="7">
    <source>
        <dbReference type="PROSITE" id="PS51485"/>
    </source>
</evidence>
<evidence type="ECO:0000313" key="8">
    <source>
        <dbReference type="EMBL" id="KAK7266481.1"/>
    </source>
</evidence>
<organism evidence="8 9">
    <name type="scientific">Crotalaria pallida</name>
    <name type="common">Smooth rattlebox</name>
    <name type="synonym">Crotalaria striata</name>
    <dbReference type="NCBI Taxonomy" id="3830"/>
    <lineage>
        <taxon>Eukaryota</taxon>
        <taxon>Viridiplantae</taxon>
        <taxon>Streptophyta</taxon>
        <taxon>Embryophyta</taxon>
        <taxon>Tracheophyta</taxon>
        <taxon>Spermatophyta</taxon>
        <taxon>Magnoliopsida</taxon>
        <taxon>eudicotyledons</taxon>
        <taxon>Gunneridae</taxon>
        <taxon>Pentapetalae</taxon>
        <taxon>rosids</taxon>
        <taxon>fabids</taxon>
        <taxon>Fabales</taxon>
        <taxon>Fabaceae</taxon>
        <taxon>Papilionoideae</taxon>
        <taxon>50 kb inversion clade</taxon>
        <taxon>genistoids sensu lato</taxon>
        <taxon>core genistoids</taxon>
        <taxon>Crotalarieae</taxon>
        <taxon>Crotalaria</taxon>
    </lineage>
</organism>
<feature type="domain" description="Phytocyanin" evidence="7">
    <location>
        <begin position="52"/>
        <end position="152"/>
    </location>
</feature>
<dbReference type="Pfam" id="PF02298">
    <property type="entry name" value="Cu_bind_like"/>
    <property type="match status" value="1"/>
</dbReference>
<evidence type="ECO:0000256" key="3">
    <source>
        <dbReference type="ARBA" id="ARBA00023180"/>
    </source>
</evidence>
<evidence type="ECO:0000256" key="2">
    <source>
        <dbReference type="ARBA" id="ARBA00023157"/>
    </source>
</evidence>
<feature type="chain" id="PRO_5042925600" description="Phytocyanin domain-containing protein" evidence="6">
    <location>
        <begin position="21"/>
        <end position="206"/>
    </location>
</feature>
<dbReference type="GO" id="GO:0009055">
    <property type="term" value="F:electron transfer activity"/>
    <property type="evidence" value="ECO:0007669"/>
    <property type="project" value="InterPro"/>
</dbReference>
<comment type="caution">
    <text evidence="8">The sequence shown here is derived from an EMBL/GenBank/DDBJ whole genome shotgun (WGS) entry which is preliminary data.</text>
</comment>
<dbReference type="InterPro" id="IPR008972">
    <property type="entry name" value="Cupredoxin"/>
</dbReference>
<feature type="signal peptide" evidence="6">
    <location>
        <begin position="1"/>
        <end position="20"/>
    </location>
</feature>
<dbReference type="AlphaFoldDB" id="A0AAN9F080"/>
<evidence type="ECO:0000313" key="9">
    <source>
        <dbReference type="Proteomes" id="UP001372338"/>
    </source>
</evidence>
<keyword evidence="1 6" id="KW-0732">Signal</keyword>
<comment type="similarity">
    <text evidence="4">Belongs to the early nodulin-like (ENODL) family.</text>
</comment>
<sequence>MKSKTVLLLLLKRLASESTAERRGMERMKRVLVMLFVAFTVLVMLPEEASATRWTIGGNMGWNTNFNYTTWAKDKHFYKDDWLFFVYDRNQQNVLEVNKTDYESCNSDHPLHNWTTGAGRDVVPLNVTRNYYFISGKGFCYGGMKIAVHVENPPPPPKAAPIKAGATTIVSSRSQIILLPVVFAIGSAWDAFVHFCNCCFLGGVNC</sequence>
<dbReference type="Proteomes" id="UP001372338">
    <property type="component" value="Unassembled WGS sequence"/>
</dbReference>
<name>A0AAN9F080_CROPI</name>
<dbReference type="FunFam" id="2.60.40.420:FF:000018">
    <property type="entry name" value="Lamin-like protein"/>
    <property type="match status" value="1"/>
</dbReference>
<gene>
    <name evidence="8" type="ORF">RIF29_19125</name>
</gene>
<keyword evidence="3" id="KW-0325">Glycoprotein</keyword>
<evidence type="ECO:0000256" key="5">
    <source>
        <dbReference type="ARBA" id="ARBA00037626"/>
    </source>
</evidence>
<dbReference type="PANTHER" id="PTHR33021">
    <property type="entry name" value="BLUE COPPER PROTEIN"/>
    <property type="match status" value="1"/>
</dbReference>
<dbReference type="SUPFAM" id="SSF49503">
    <property type="entry name" value="Cupredoxins"/>
    <property type="match status" value="1"/>
</dbReference>
<keyword evidence="9" id="KW-1185">Reference proteome</keyword>
<dbReference type="PANTHER" id="PTHR33021:SF231">
    <property type="entry name" value="EARLY NODULIN-LIKE PROTEIN 17"/>
    <property type="match status" value="1"/>
</dbReference>
<reference evidence="8 9" key="1">
    <citation type="submission" date="2024-01" db="EMBL/GenBank/DDBJ databases">
        <title>The genomes of 5 underutilized Papilionoideae crops provide insights into root nodulation and disease resistanc.</title>
        <authorList>
            <person name="Yuan L."/>
        </authorList>
    </citation>
    <scope>NUCLEOTIDE SEQUENCE [LARGE SCALE GENOMIC DNA]</scope>
    <source>
        <strain evidence="8">ZHUSHIDOU_FW_LH</strain>
        <tissue evidence="8">Leaf</tissue>
    </source>
</reference>